<name>A0A4Y8SCG0_9SPHI</name>
<proteinExistence type="predicted"/>
<dbReference type="OrthoDB" id="797404at2"/>
<reference evidence="1 2" key="1">
    <citation type="journal article" date="2017" name="Int. J. Syst. Evol. Microbiol.">
        <title>Mucilaginibacterpsychrotolerans sp. nov., isolated from peatlands.</title>
        <authorList>
            <person name="Deng Y."/>
            <person name="Shen L."/>
            <person name="Xu B."/>
            <person name="Liu Y."/>
            <person name="Gu Z."/>
            <person name="Liu H."/>
            <person name="Zhou Y."/>
        </authorList>
    </citation>
    <scope>NUCLEOTIDE SEQUENCE [LARGE SCALE GENOMIC DNA]</scope>
    <source>
        <strain evidence="1 2">NH7-4</strain>
    </source>
</reference>
<dbReference type="AlphaFoldDB" id="A0A4Y8SCG0"/>
<evidence type="ECO:0000313" key="2">
    <source>
        <dbReference type="Proteomes" id="UP000297540"/>
    </source>
</evidence>
<evidence type="ECO:0000313" key="1">
    <source>
        <dbReference type="EMBL" id="TFF36315.1"/>
    </source>
</evidence>
<sequence length="97" mass="10674">MATIKNIQPLSAEKLFALLKTEFADYINGKLGSNLAIDYAHVYDEINVLFPEVIEGPALNITVTDLELTVTLLATETDYNTALLEENLVAFLTERAG</sequence>
<organism evidence="1 2">
    <name type="scientific">Mucilaginibacter psychrotolerans</name>
    <dbReference type="NCBI Taxonomy" id="1524096"/>
    <lineage>
        <taxon>Bacteria</taxon>
        <taxon>Pseudomonadati</taxon>
        <taxon>Bacteroidota</taxon>
        <taxon>Sphingobacteriia</taxon>
        <taxon>Sphingobacteriales</taxon>
        <taxon>Sphingobacteriaceae</taxon>
        <taxon>Mucilaginibacter</taxon>
    </lineage>
</organism>
<dbReference type="Proteomes" id="UP000297540">
    <property type="component" value="Unassembled WGS sequence"/>
</dbReference>
<gene>
    <name evidence="1" type="ORF">E2R66_15885</name>
</gene>
<accession>A0A4Y8SCG0</accession>
<keyword evidence="2" id="KW-1185">Reference proteome</keyword>
<dbReference type="RefSeq" id="WP_133232340.1">
    <property type="nucleotide sequence ID" value="NZ_SOZE01000016.1"/>
</dbReference>
<comment type="caution">
    <text evidence="1">The sequence shown here is derived from an EMBL/GenBank/DDBJ whole genome shotgun (WGS) entry which is preliminary data.</text>
</comment>
<protein>
    <submittedName>
        <fullName evidence="1">Uncharacterized protein</fullName>
    </submittedName>
</protein>
<dbReference type="EMBL" id="SOZE01000016">
    <property type="protein sequence ID" value="TFF36315.1"/>
    <property type="molecule type" value="Genomic_DNA"/>
</dbReference>